<keyword evidence="2" id="KW-1185">Reference proteome</keyword>
<sequence>MQPVFTTIRPRDLADLTTTIDTRHAIPPNAIPKKIRRAPSPLIYPLEITFYTAQDFLAASDIQADQLIFVERSLSLSRRFGIRPAQFGEEIVREWEKQLRAASRQIAGDDRALFGDLSIAECSALSLSSQVLTPLMV</sequence>
<accession>A0A409VH97</accession>
<gene>
    <name evidence="1" type="ORF">CVT26_000580</name>
</gene>
<dbReference type="Proteomes" id="UP000284706">
    <property type="component" value="Unassembled WGS sequence"/>
</dbReference>
<name>A0A409VH97_9AGAR</name>
<dbReference type="AlphaFoldDB" id="A0A409VH97"/>
<dbReference type="InParanoid" id="A0A409VH97"/>
<evidence type="ECO:0000313" key="1">
    <source>
        <dbReference type="EMBL" id="PPQ65638.1"/>
    </source>
</evidence>
<dbReference type="EMBL" id="NHYE01005649">
    <property type="protein sequence ID" value="PPQ65638.1"/>
    <property type="molecule type" value="Genomic_DNA"/>
</dbReference>
<proteinExistence type="predicted"/>
<protein>
    <submittedName>
        <fullName evidence="1">Uncharacterized protein</fullName>
    </submittedName>
</protein>
<organism evidence="1 2">
    <name type="scientific">Gymnopilus dilepis</name>
    <dbReference type="NCBI Taxonomy" id="231916"/>
    <lineage>
        <taxon>Eukaryota</taxon>
        <taxon>Fungi</taxon>
        <taxon>Dikarya</taxon>
        <taxon>Basidiomycota</taxon>
        <taxon>Agaricomycotina</taxon>
        <taxon>Agaricomycetes</taxon>
        <taxon>Agaricomycetidae</taxon>
        <taxon>Agaricales</taxon>
        <taxon>Agaricineae</taxon>
        <taxon>Hymenogastraceae</taxon>
        <taxon>Gymnopilus</taxon>
    </lineage>
</organism>
<evidence type="ECO:0000313" key="2">
    <source>
        <dbReference type="Proteomes" id="UP000284706"/>
    </source>
</evidence>
<reference evidence="1 2" key="1">
    <citation type="journal article" date="2018" name="Evol. Lett.">
        <title>Horizontal gene cluster transfer increased hallucinogenic mushroom diversity.</title>
        <authorList>
            <person name="Reynolds H.T."/>
            <person name="Vijayakumar V."/>
            <person name="Gluck-Thaler E."/>
            <person name="Korotkin H.B."/>
            <person name="Matheny P.B."/>
            <person name="Slot J.C."/>
        </authorList>
    </citation>
    <scope>NUCLEOTIDE SEQUENCE [LARGE SCALE GENOMIC DNA]</scope>
    <source>
        <strain evidence="1 2">SRW20</strain>
    </source>
</reference>
<comment type="caution">
    <text evidence="1">The sequence shown here is derived from an EMBL/GenBank/DDBJ whole genome shotgun (WGS) entry which is preliminary data.</text>
</comment>